<protein>
    <submittedName>
        <fullName evidence="2">Uncharacterized protein</fullName>
    </submittedName>
</protein>
<proteinExistence type="predicted"/>
<evidence type="ECO:0000256" key="1">
    <source>
        <dbReference type="SAM" id="Phobius"/>
    </source>
</evidence>
<dbReference type="Proteomes" id="UP000887567">
    <property type="component" value="Unplaced"/>
</dbReference>
<feature type="transmembrane region" description="Helical" evidence="1">
    <location>
        <begin position="141"/>
        <end position="164"/>
    </location>
</feature>
<name>A0A913XPQ8_EXADI</name>
<feature type="transmembrane region" description="Helical" evidence="1">
    <location>
        <begin position="286"/>
        <end position="311"/>
    </location>
</feature>
<dbReference type="KEGG" id="epa:110246263"/>
<evidence type="ECO:0000313" key="3">
    <source>
        <dbReference type="Proteomes" id="UP000887567"/>
    </source>
</evidence>
<feature type="transmembrane region" description="Helical" evidence="1">
    <location>
        <begin position="253"/>
        <end position="274"/>
    </location>
</feature>
<dbReference type="RefSeq" id="XP_020908243.1">
    <property type="nucleotide sequence ID" value="XM_021052584.2"/>
</dbReference>
<feature type="transmembrane region" description="Helical" evidence="1">
    <location>
        <begin position="79"/>
        <end position="101"/>
    </location>
</feature>
<dbReference type="GeneID" id="110246263"/>
<feature type="transmembrane region" description="Helical" evidence="1">
    <location>
        <begin position="351"/>
        <end position="375"/>
    </location>
</feature>
<keyword evidence="3" id="KW-1185">Reference proteome</keyword>
<feature type="transmembrane region" description="Helical" evidence="1">
    <location>
        <begin position="41"/>
        <end position="59"/>
    </location>
</feature>
<accession>A0A913XPQ8</accession>
<keyword evidence="1" id="KW-0472">Membrane</keyword>
<dbReference type="EnsemblMetazoa" id="XM_021052584.2">
    <property type="protein sequence ID" value="XP_020908243.1"/>
    <property type="gene ID" value="LOC110246263"/>
</dbReference>
<dbReference type="AlphaFoldDB" id="A0A913XPQ8"/>
<evidence type="ECO:0000313" key="2">
    <source>
        <dbReference type="EnsemblMetazoa" id="XP_020908243.1"/>
    </source>
</evidence>
<feature type="transmembrane region" description="Helical" evidence="1">
    <location>
        <begin position="184"/>
        <end position="208"/>
    </location>
</feature>
<dbReference type="OrthoDB" id="5959774at2759"/>
<keyword evidence="1" id="KW-1133">Transmembrane helix</keyword>
<keyword evidence="1" id="KW-0812">Transmembrane</keyword>
<organism evidence="2 3">
    <name type="scientific">Exaiptasia diaphana</name>
    <name type="common">Tropical sea anemone</name>
    <name type="synonym">Aiptasia pulchella</name>
    <dbReference type="NCBI Taxonomy" id="2652724"/>
    <lineage>
        <taxon>Eukaryota</taxon>
        <taxon>Metazoa</taxon>
        <taxon>Cnidaria</taxon>
        <taxon>Anthozoa</taxon>
        <taxon>Hexacorallia</taxon>
        <taxon>Actiniaria</taxon>
        <taxon>Aiptasiidae</taxon>
        <taxon>Exaiptasia</taxon>
    </lineage>
</organism>
<reference evidence="2" key="1">
    <citation type="submission" date="2022-11" db="UniProtKB">
        <authorList>
            <consortium name="EnsemblMetazoa"/>
        </authorList>
    </citation>
    <scope>IDENTIFICATION</scope>
</reference>
<sequence>MEAVFEFVKSEEILKGLACIMFGVPVFGARQARPARLFHTLLSGILVLFIWFSCSFQLYCVKTYWRSSDYTPQIPIETLLLIIPLNISQTVSFTLMVWYFYNPCNDFSHSKTRLVPHFEYMPEGYQIDVGPEGNDWKHANILLFFGVVGVALVLYVSFGLNVYFDFVGIHDFTANIHDWRRALYYGSCAVIYWGFFSVVVACCIFYICCKDIMQHIEHTETIIVKKARNYLMARQYHDCLLSYAENVMKSMKLWFGIHTLLFMFIIVSVSFEWVTAFSGKKHYNDIAIVVLSQTVGSFFIAFNFAFPILAASRVTAKFESMYRNINRRWCPDELPQVEVLMDYCRRCEAGFTLFGVKLTAQLALISLLSCFVGFFKLYKKVE</sequence>